<dbReference type="PANTHER" id="PTHR24300">
    <property type="entry name" value="CYTOCHROME P450 508A4-RELATED"/>
    <property type="match status" value="1"/>
</dbReference>
<dbReference type="GO" id="GO:0005506">
    <property type="term" value="F:iron ion binding"/>
    <property type="evidence" value="ECO:0007669"/>
    <property type="project" value="InterPro"/>
</dbReference>
<dbReference type="OrthoDB" id="1055148at2759"/>
<dbReference type="PRINTS" id="PR00385">
    <property type="entry name" value="P450"/>
</dbReference>
<evidence type="ECO:0000256" key="4">
    <source>
        <dbReference type="PIRSR" id="PIRSR602401-1"/>
    </source>
</evidence>
<dbReference type="GeneID" id="583506"/>
<dbReference type="AlphaFoldDB" id="A0A7M7NH77"/>
<dbReference type="GO" id="GO:0005737">
    <property type="term" value="C:cytoplasm"/>
    <property type="evidence" value="ECO:0000318"/>
    <property type="project" value="GO_Central"/>
</dbReference>
<dbReference type="InterPro" id="IPR050182">
    <property type="entry name" value="Cytochrome_P450_fam2"/>
</dbReference>
<dbReference type="RefSeq" id="XP_030834932.1">
    <property type="nucleotide sequence ID" value="XM_030979072.1"/>
</dbReference>
<keyword evidence="5" id="KW-0503">Monooxygenase</keyword>
<dbReference type="GO" id="GO:0020037">
    <property type="term" value="F:heme binding"/>
    <property type="evidence" value="ECO:0000318"/>
    <property type="project" value="GO_Central"/>
</dbReference>
<evidence type="ECO:0000256" key="2">
    <source>
        <dbReference type="ARBA" id="ARBA00022723"/>
    </source>
</evidence>
<dbReference type="InterPro" id="IPR001128">
    <property type="entry name" value="Cyt_P450"/>
</dbReference>
<keyword evidence="5" id="KW-0560">Oxidoreductase</keyword>
<dbReference type="InterPro" id="IPR017972">
    <property type="entry name" value="Cyt_P450_CS"/>
</dbReference>
<dbReference type="InterPro" id="IPR002401">
    <property type="entry name" value="Cyt_P450_E_grp-I"/>
</dbReference>
<evidence type="ECO:0000256" key="3">
    <source>
        <dbReference type="ARBA" id="ARBA00023004"/>
    </source>
</evidence>
<dbReference type="InterPro" id="IPR036396">
    <property type="entry name" value="Cyt_P450_sf"/>
</dbReference>
<keyword evidence="6" id="KW-0472">Membrane</keyword>
<evidence type="ECO:0000256" key="6">
    <source>
        <dbReference type="SAM" id="Phobius"/>
    </source>
</evidence>
<accession>A0A7M7NH77</accession>
<keyword evidence="6" id="KW-0812">Transmembrane</keyword>
<dbReference type="SUPFAM" id="SSF48264">
    <property type="entry name" value="Cytochrome P450"/>
    <property type="match status" value="1"/>
</dbReference>
<dbReference type="Proteomes" id="UP000007110">
    <property type="component" value="Unassembled WGS sequence"/>
</dbReference>
<dbReference type="PRINTS" id="PR00463">
    <property type="entry name" value="EP450I"/>
</dbReference>
<evidence type="ECO:0000256" key="1">
    <source>
        <dbReference type="ARBA" id="ARBA00010617"/>
    </source>
</evidence>
<comment type="cofactor">
    <cofactor evidence="4">
        <name>heme</name>
        <dbReference type="ChEBI" id="CHEBI:30413"/>
    </cofactor>
</comment>
<dbReference type="FunFam" id="1.10.630.10:FF:000130">
    <property type="entry name" value="Uncharacterized protein"/>
    <property type="match status" value="1"/>
</dbReference>
<dbReference type="OMA" id="HELLFKW"/>
<protein>
    <recommendedName>
        <fullName evidence="9">Cytochrome P450</fullName>
    </recommendedName>
</protein>
<dbReference type="GO" id="GO:0006082">
    <property type="term" value="P:organic acid metabolic process"/>
    <property type="evidence" value="ECO:0000318"/>
    <property type="project" value="GO_Central"/>
</dbReference>
<evidence type="ECO:0008006" key="9">
    <source>
        <dbReference type="Google" id="ProtNLM"/>
    </source>
</evidence>
<evidence type="ECO:0000313" key="7">
    <source>
        <dbReference type="EnsemblMetazoa" id="XP_030834932"/>
    </source>
</evidence>
<feature type="transmembrane region" description="Helical" evidence="6">
    <location>
        <begin position="6"/>
        <end position="28"/>
    </location>
</feature>
<feature type="binding site" description="axial binding residue" evidence="4">
    <location>
        <position position="445"/>
    </location>
    <ligand>
        <name>heme</name>
        <dbReference type="ChEBI" id="CHEBI:30413"/>
    </ligand>
    <ligandPart>
        <name>Fe</name>
        <dbReference type="ChEBI" id="CHEBI:18248"/>
    </ligandPart>
</feature>
<dbReference type="PROSITE" id="PS00086">
    <property type="entry name" value="CYTOCHROME_P450"/>
    <property type="match status" value="1"/>
</dbReference>
<reference evidence="8" key="1">
    <citation type="submission" date="2015-02" db="EMBL/GenBank/DDBJ databases">
        <title>Genome sequencing for Strongylocentrotus purpuratus.</title>
        <authorList>
            <person name="Murali S."/>
            <person name="Liu Y."/>
            <person name="Vee V."/>
            <person name="English A."/>
            <person name="Wang M."/>
            <person name="Skinner E."/>
            <person name="Han Y."/>
            <person name="Muzny D.M."/>
            <person name="Worley K.C."/>
            <person name="Gibbs R.A."/>
        </authorList>
    </citation>
    <scope>NUCLEOTIDE SEQUENCE</scope>
</reference>
<dbReference type="PANTHER" id="PTHR24300:SF397">
    <property type="entry name" value="CYTOCHROME P450 2U1"/>
    <property type="match status" value="1"/>
</dbReference>
<dbReference type="Gene3D" id="1.10.630.10">
    <property type="entry name" value="Cytochrome P450"/>
    <property type="match status" value="1"/>
</dbReference>
<proteinExistence type="inferred from homology"/>
<keyword evidence="6" id="KW-1133">Transmembrane helix</keyword>
<dbReference type="Pfam" id="PF00067">
    <property type="entry name" value="p450"/>
    <property type="match status" value="1"/>
</dbReference>
<keyword evidence="8" id="KW-1185">Reference proteome</keyword>
<dbReference type="GO" id="GO:0008395">
    <property type="term" value="F:steroid hydroxylase activity"/>
    <property type="evidence" value="ECO:0000318"/>
    <property type="project" value="GO_Central"/>
</dbReference>
<keyword evidence="3 4" id="KW-0408">Iron</keyword>
<organism evidence="7 8">
    <name type="scientific">Strongylocentrotus purpuratus</name>
    <name type="common">Purple sea urchin</name>
    <dbReference type="NCBI Taxonomy" id="7668"/>
    <lineage>
        <taxon>Eukaryota</taxon>
        <taxon>Metazoa</taxon>
        <taxon>Echinodermata</taxon>
        <taxon>Eleutherozoa</taxon>
        <taxon>Echinozoa</taxon>
        <taxon>Echinoidea</taxon>
        <taxon>Euechinoidea</taxon>
        <taxon>Echinacea</taxon>
        <taxon>Camarodonta</taxon>
        <taxon>Echinidea</taxon>
        <taxon>Strongylocentrotidae</taxon>
        <taxon>Strongylocentrotus</taxon>
    </lineage>
</organism>
<evidence type="ECO:0000256" key="5">
    <source>
        <dbReference type="RuleBase" id="RU000461"/>
    </source>
</evidence>
<dbReference type="InParanoid" id="A0A7M7NH77"/>
<dbReference type="EnsemblMetazoa" id="XM_030979072">
    <property type="protein sequence ID" value="XP_030834932"/>
    <property type="gene ID" value="LOC583506"/>
</dbReference>
<reference evidence="7" key="2">
    <citation type="submission" date="2021-01" db="UniProtKB">
        <authorList>
            <consortium name="EnsemblMetazoa"/>
        </authorList>
    </citation>
    <scope>IDENTIFICATION</scope>
</reference>
<keyword evidence="4 5" id="KW-0349">Heme</keyword>
<dbReference type="GO" id="GO:0006805">
    <property type="term" value="P:xenobiotic metabolic process"/>
    <property type="evidence" value="ECO:0000318"/>
    <property type="project" value="GO_Central"/>
</dbReference>
<evidence type="ECO:0000313" key="8">
    <source>
        <dbReference type="Proteomes" id="UP000007110"/>
    </source>
</evidence>
<dbReference type="GO" id="GO:0008202">
    <property type="term" value="P:steroid metabolic process"/>
    <property type="evidence" value="ECO:0000318"/>
    <property type="project" value="GO_Central"/>
</dbReference>
<dbReference type="KEGG" id="spu:583506"/>
<dbReference type="GO" id="GO:0016712">
    <property type="term" value="F:oxidoreductase activity, acting on paired donors, with incorporation or reduction of molecular oxygen, reduced flavin or flavoprotein as one donor, and incorporation of one atom of oxygen"/>
    <property type="evidence" value="ECO:0000318"/>
    <property type="project" value="GO_Central"/>
</dbReference>
<keyword evidence="2 4" id="KW-0479">Metal-binding</keyword>
<comment type="similarity">
    <text evidence="1 5">Belongs to the cytochrome P450 family.</text>
</comment>
<sequence length="511" mass="57888">MAVLEISSIVTIPTLVALFVVVVLYLIYRTNSRTALRHPPGPSELPFIGSIFTLLFTKLQQHELLFKWSGEYGGIFSFTLAGGRVVVLSDKELIQETLQDPFVNDRIPFPACISIYGRENTGIAFASGAVWKEQQRFFLTVFRKVNTSVIRFEDIIQTQGQRLLNELDRLEGQLFDPSNIVTVTISNVILKIVTGKTYEYADPGLLRMATCSDRLADIIGPAGLLGMIPGLASLPLPAKRQLTDLMREMIDFIRDHVEEHKANFNPDEPATDFMSCYLKEIANSSGIPDTTFDETNMLQTCWDAMFPGYETTISAFRWALHLLASHPQVQSRIRQEIFDAVGRDRLPAYTDRHNMPYMESTVVECLRMRPVIPYVAPHIVSRDRKIAGYDVAVGTRVTVNLWFLARSPTLWEDPDEFRPERFLDENGCYDRSREPLSFSYGRRTCPGDQLARMELFLILSYILQRFTLTLPDGAPRNLEGSMGATYKPYQYELRATKNHGARSSASNSVPE</sequence>
<name>A0A7M7NH77_STRPU</name>